<dbReference type="AlphaFoldDB" id="A0AAU9TF57"/>
<evidence type="ECO:0000256" key="3">
    <source>
        <dbReference type="ARBA" id="ARBA00022833"/>
    </source>
</evidence>
<organism evidence="5 6">
    <name type="scientific">Euphydryas editha</name>
    <name type="common">Edith's checkerspot</name>
    <dbReference type="NCBI Taxonomy" id="104508"/>
    <lineage>
        <taxon>Eukaryota</taxon>
        <taxon>Metazoa</taxon>
        <taxon>Ecdysozoa</taxon>
        <taxon>Arthropoda</taxon>
        <taxon>Hexapoda</taxon>
        <taxon>Insecta</taxon>
        <taxon>Pterygota</taxon>
        <taxon>Neoptera</taxon>
        <taxon>Endopterygota</taxon>
        <taxon>Lepidoptera</taxon>
        <taxon>Glossata</taxon>
        <taxon>Ditrysia</taxon>
        <taxon>Papilionoidea</taxon>
        <taxon>Nymphalidae</taxon>
        <taxon>Nymphalinae</taxon>
        <taxon>Euphydryas</taxon>
    </lineage>
</organism>
<dbReference type="Gene3D" id="2.20.25.240">
    <property type="match status" value="2"/>
</dbReference>
<protein>
    <recommendedName>
        <fullName evidence="4">FLYWCH-type domain-containing protein</fullName>
    </recommendedName>
</protein>
<sequence length="318" mass="37582">MRLNISLPYSITAFLTFLTGFDYEISESRRGKALLVYHGFTYTSKVDRKYWYCSHTTCKAKVHMDKIGKIIFHYTVHTHDPPKLHRLADDLEYKLIPSKRSNKQILIFQGYTFSQNRMSGNWYCSKQYKDCKARIHMDKNWKIKTLHVDHNHEAPKIVVTAAGEYYTVGLKMFSKSIITQMKNEFNEKLNKLVNRSKSNSINFINETRYQEFIAELKVIKSKESKTFEDYKILSNYDILEVNGRDRLIRSNEDSKNIQFYVPTDELYGVIHTMHILFNHAKLNELDNQIKHKYCNVSREVIKIYLSCCNFCKKSTETL</sequence>
<keyword evidence="3" id="KW-0862">Zinc</keyword>
<dbReference type="GO" id="GO:0008270">
    <property type="term" value="F:zinc ion binding"/>
    <property type="evidence" value="ECO:0007669"/>
    <property type="project" value="UniProtKB-KW"/>
</dbReference>
<keyword evidence="2" id="KW-0863">Zinc-finger</keyword>
<dbReference type="Pfam" id="PF04500">
    <property type="entry name" value="FLYWCH"/>
    <property type="match status" value="2"/>
</dbReference>
<feature type="domain" description="FLYWCH-type" evidence="4">
    <location>
        <begin position="27"/>
        <end position="79"/>
    </location>
</feature>
<reference evidence="5" key="1">
    <citation type="submission" date="2022-03" db="EMBL/GenBank/DDBJ databases">
        <authorList>
            <person name="Tunstrom K."/>
        </authorList>
    </citation>
    <scope>NUCLEOTIDE SEQUENCE</scope>
</reference>
<evidence type="ECO:0000259" key="4">
    <source>
        <dbReference type="Pfam" id="PF04500"/>
    </source>
</evidence>
<comment type="caution">
    <text evidence="5">The sequence shown here is derived from an EMBL/GenBank/DDBJ whole genome shotgun (WGS) entry which is preliminary data.</text>
</comment>
<dbReference type="Proteomes" id="UP001153954">
    <property type="component" value="Unassembled WGS sequence"/>
</dbReference>
<evidence type="ECO:0000313" key="5">
    <source>
        <dbReference type="EMBL" id="CAH2085741.1"/>
    </source>
</evidence>
<evidence type="ECO:0000313" key="6">
    <source>
        <dbReference type="Proteomes" id="UP001153954"/>
    </source>
</evidence>
<evidence type="ECO:0000256" key="2">
    <source>
        <dbReference type="ARBA" id="ARBA00022771"/>
    </source>
</evidence>
<keyword evidence="1" id="KW-0479">Metal-binding</keyword>
<dbReference type="EMBL" id="CAKOGL010000004">
    <property type="protein sequence ID" value="CAH2085741.1"/>
    <property type="molecule type" value="Genomic_DNA"/>
</dbReference>
<evidence type="ECO:0000256" key="1">
    <source>
        <dbReference type="ARBA" id="ARBA00022723"/>
    </source>
</evidence>
<feature type="domain" description="FLYWCH-type" evidence="4">
    <location>
        <begin position="100"/>
        <end position="152"/>
    </location>
</feature>
<name>A0AAU9TF57_EUPED</name>
<gene>
    <name evidence="5" type="ORF">EEDITHA_LOCUS2187</name>
</gene>
<accession>A0AAU9TF57</accession>
<dbReference type="InterPro" id="IPR007588">
    <property type="entry name" value="Znf_FLYWCH"/>
</dbReference>
<keyword evidence="6" id="KW-1185">Reference proteome</keyword>
<proteinExistence type="predicted"/>